<sequence length="195" mass="22410">MKKYQVLDYSHLLGMAGFSDALLKNHFTLYQGYVNNTNKVMETLENMLKEGKQGEYEFAELKRRLGWEWNGMRLHELYFENLGGAGDPTKAPSVMKAAEAQFGSFDAFAKDFMAAATMRGIGWVVTYQDIAQGLIFNQWINEHDVGHPAGLNPILVLDVFEHAYMIDYGLKRADYVAAFFKNVKWEEVEKRYVKK</sequence>
<dbReference type="SUPFAM" id="SSF46609">
    <property type="entry name" value="Fe,Mn superoxide dismutase (SOD), N-terminal domain"/>
    <property type="match status" value="1"/>
</dbReference>
<dbReference type="GO" id="GO:0046872">
    <property type="term" value="F:metal ion binding"/>
    <property type="evidence" value="ECO:0007669"/>
    <property type="project" value="UniProtKB-KW"/>
</dbReference>
<dbReference type="InterPro" id="IPR036314">
    <property type="entry name" value="SOD_C_sf"/>
</dbReference>
<dbReference type="InterPro" id="IPR001189">
    <property type="entry name" value="Mn/Fe_SOD"/>
</dbReference>
<gene>
    <name evidence="7" type="ORF">ENV62_10290</name>
</gene>
<accession>A0A7C3SK55</accession>
<dbReference type="Gene3D" id="3.55.40.20">
    <property type="entry name" value="Iron/manganese superoxide dismutase, C-terminal domain"/>
    <property type="match status" value="1"/>
</dbReference>
<evidence type="ECO:0000256" key="4">
    <source>
        <dbReference type="ARBA" id="ARBA00023002"/>
    </source>
</evidence>
<reference evidence="7" key="1">
    <citation type="journal article" date="2020" name="mSystems">
        <title>Genome- and Community-Level Interaction Insights into Carbon Utilization and Element Cycling Functions of Hydrothermarchaeota in Hydrothermal Sediment.</title>
        <authorList>
            <person name="Zhou Z."/>
            <person name="Liu Y."/>
            <person name="Xu W."/>
            <person name="Pan J."/>
            <person name="Luo Z.H."/>
            <person name="Li M."/>
        </authorList>
    </citation>
    <scope>NUCLEOTIDE SEQUENCE [LARGE SCALE GENOMIC DNA]</scope>
    <source>
        <strain evidence="7">SpSt-776</strain>
    </source>
</reference>
<evidence type="ECO:0000313" key="7">
    <source>
        <dbReference type="EMBL" id="HGB15606.1"/>
    </source>
</evidence>
<organism evidence="7">
    <name type="scientific">Desulfobacca acetoxidans</name>
    <dbReference type="NCBI Taxonomy" id="60893"/>
    <lineage>
        <taxon>Bacteria</taxon>
        <taxon>Pseudomonadati</taxon>
        <taxon>Thermodesulfobacteriota</taxon>
        <taxon>Desulfobaccia</taxon>
        <taxon>Desulfobaccales</taxon>
        <taxon>Desulfobaccaceae</taxon>
        <taxon>Desulfobacca</taxon>
    </lineage>
</organism>
<comment type="caution">
    <text evidence="7">The sequence shown here is derived from an EMBL/GenBank/DDBJ whole genome shotgun (WGS) entry which is preliminary data.</text>
</comment>
<dbReference type="EMBL" id="DTHB01000059">
    <property type="protein sequence ID" value="HGB15606.1"/>
    <property type="molecule type" value="Genomic_DNA"/>
</dbReference>
<feature type="binding site" evidence="5">
    <location>
        <position position="75"/>
    </location>
    <ligand>
        <name>Mn(2+)</name>
        <dbReference type="ChEBI" id="CHEBI:29035"/>
    </ligand>
</feature>
<dbReference type="EC" id="1.15.1.1" evidence="2"/>
<feature type="domain" description="Manganese/iron superoxide dismutase C-terminal" evidence="6">
    <location>
        <begin position="93"/>
        <end position="191"/>
    </location>
</feature>
<comment type="similarity">
    <text evidence="1">Belongs to the iron/manganese superoxide dismutase family.</text>
</comment>
<feature type="binding site" evidence="5">
    <location>
        <position position="26"/>
    </location>
    <ligand>
        <name>Mn(2+)</name>
        <dbReference type="ChEBI" id="CHEBI:29035"/>
    </ligand>
</feature>
<evidence type="ECO:0000256" key="1">
    <source>
        <dbReference type="ARBA" id="ARBA00008714"/>
    </source>
</evidence>
<dbReference type="InterPro" id="IPR019832">
    <property type="entry name" value="Mn/Fe_SOD_C"/>
</dbReference>
<feature type="binding site" evidence="5">
    <location>
        <position position="162"/>
    </location>
    <ligand>
        <name>Mn(2+)</name>
        <dbReference type="ChEBI" id="CHEBI:29035"/>
    </ligand>
</feature>
<evidence type="ECO:0000256" key="2">
    <source>
        <dbReference type="ARBA" id="ARBA00012682"/>
    </source>
</evidence>
<name>A0A7C3SK55_9BACT</name>
<dbReference type="InterPro" id="IPR036324">
    <property type="entry name" value="Mn/Fe_SOD_N_sf"/>
</dbReference>
<dbReference type="Pfam" id="PF02777">
    <property type="entry name" value="Sod_Fe_C"/>
    <property type="match status" value="1"/>
</dbReference>
<dbReference type="InterPro" id="IPR050265">
    <property type="entry name" value="Fe/Mn_Superoxide_Dismutase"/>
</dbReference>
<dbReference type="Gene3D" id="1.10.287.990">
    <property type="entry name" value="Fe,Mn superoxide dismutase (SOD) domain"/>
    <property type="match status" value="1"/>
</dbReference>
<dbReference type="AlphaFoldDB" id="A0A7C3SK55"/>
<feature type="binding site" evidence="5">
    <location>
        <position position="158"/>
    </location>
    <ligand>
        <name>Mn(2+)</name>
        <dbReference type="ChEBI" id="CHEBI:29035"/>
    </ligand>
</feature>
<evidence type="ECO:0000256" key="3">
    <source>
        <dbReference type="ARBA" id="ARBA00022723"/>
    </source>
</evidence>
<evidence type="ECO:0000259" key="6">
    <source>
        <dbReference type="Pfam" id="PF02777"/>
    </source>
</evidence>
<evidence type="ECO:0000256" key="5">
    <source>
        <dbReference type="PIRSR" id="PIRSR000349-1"/>
    </source>
</evidence>
<dbReference type="PANTHER" id="PTHR11404:SF6">
    <property type="entry name" value="SUPEROXIDE DISMUTASE [MN], MITOCHONDRIAL"/>
    <property type="match status" value="1"/>
</dbReference>
<keyword evidence="3 5" id="KW-0479">Metal-binding</keyword>
<proteinExistence type="inferred from homology"/>
<dbReference type="GO" id="GO:0004784">
    <property type="term" value="F:superoxide dismutase activity"/>
    <property type="evidence" value="ECO:0007669"/>
    <property type="project" value="UniProtKB-EC"/>
</dbReference>
<keyword evidence="4" id="KW-0560">Oxidoreductase</keyword>
<dbReference type="SUPFAM" id="SSF54719">
    <property type="entry name" value="Fe,Mn superoxide dismutase (SOD), C-terminal domain"/>
    <property type="match status" value="1"/>
</dbReference>
<protein>
    <recommendedName>
        <fullName evidence="2">superoxide dismutase</fullName>
        <ecNumber evidence="2">1.15.1.1</ecNumber>
    </recommendedName>
</protein>
<dbReference type="PANTHER" id="PTHR11404">
    <property type="entry name" value="SUPEROXIDE DISMUTASE 2"/>
    <property type="match status" value="1"/>
</dbReference>
<dbReference type="PIRSF" id="PIRSF000349">
    <property type="entry name" value="SODismutase"/>
    <property type="match status" value="1"/>
</dbReference>